<organism evidence="9 10">
    <name type="scientific">Riccia fluitans</name>
    <dbReference type="NCBI Taxonomy" id="41844"/>
    <lineage>
        <taxon>Eukaryota</taxon>
        <taxon>Viridiplantae</taxon>
        <taxon>Streptophyta</taxon>
        <taxon>Embryophyta</taxon>
        <taxon>Marchantiophyta</taxon>
        <taxon>Marchantiopsida</taxon>
        <taxon>Marchantiidae</taxon>
        <taxon>Marchantiales</taxon>
        <taxon>Ricciaceae</taxon>
        <taxon>Riccia</taxon>
    </lineage>
</organism>
<feature type="transmembrane region" description="Helical" evidence="8">
    <location>
        <begin position="78"/>
        <end position="97"/>
    </location>
</feature>
<dbReference type="PANTHER" id="PTHR30509">
    <property type="entry name" value="P-HYDROXYBENZOIC ACID EFFLUX PUMP SUBUNIT-RELATED"/>
    <property type="match status" value="1"/>
</dbReference>
<gene>
    <name evidence="9" type="ORF">R1flu_025790</name>
</gene>
<evidence type="ECO:0000256" key="5">
    <source>
        <dbReference type="ARBA" id="ARBA00022989"/>
    </source>
</evidence>
<dbReference type="GO" id="GO:0005886">
    <property type="term" value="C:plasma membrane"/>
    <property type="evidence" value="ECO:0007669"/>
    <property type="project" value="UniProtKB-SubCell"/>
</dbReference>
<feature type="region of interest" description="Disordered" evidence="7">
    <location>
        <begin position="989"/>
        <end position="1010"/>
    </location>
</feature>
<feature type="transmembrane region" description="Helical" evidence="8">
    <location>
        <begin position="644"/>
        <end position="662"/>
    </location>
</feature>
<keyword evidence="4 8" id="KW-0812">Transmembrane</keyword>
<comment type="subcellular location">
    <subcellularLocation>
        <location evidence="1">Cell membrane</location>
        <topology evidence="1">Multi-pass membrane protein</topology>
    </subcellularLocation>
</comment>
<evidence type="ECO:0008006" key="11">
    <source>
        <dbReference type="Google" id="ProtNLM"/>
    </source>
</evidence>
<feature type="transmembrane region" description="Helical" evidence="8">
    <location>
        <begin position="160"/>
        <end position="176"/>
    </location>
</feature>
<feature type="transmembrane region" description="Helical" evidence="8">
    <location>
        <begin position="549"/>
        <end position="566"/>
    </location>
</feature>
<feature type="transmembrane region" description="Helical" evidence="8">
    <location>
        <begin position="668"/>
        <end position="690"/>
    </location>
</feature>
<evidence type="ECO:0000256" key="4">
    <source>
        <dbReference type="ARBA" id="ARBA00022692"/>
    </source>
</evidence>
<protein>
    <recommendedName>
        <fullName evidence="11">Fusaric acid resistance protein</fullName>
    </recommendedName>
</protein>
<keyword evidence="6 8" id="KW-0472">Membrane</keyword>
<dbReference type="Pfam" id="PF04632">
    <property type="entry name" value="FUSC"/>
    <property type="match status" value="1"/>
</dbReference>
<dbReference type="InterPro" id="IPR006726">
    <property type="entry name" value="PHBA_efflux_AaeB/fusaric-R"/>
</dbReference>
<evidence type="ECO:0000256" key="1">
    <source>
        <dbReference type="ARBA" id="ARBA00004651"/>
    </source>
</evidence>
<keyword evidence="10" id="KW-1185">Reference proteome</keyword>
<evidence type="ECO:0000313" key="9">
    <source>
        <dbReference type="EMBL" id="KAL2614098.1"/>
    </source>
</evidence>
<dbReference type="Proteomes" id="UP001605036">
    <property type="component" value="Unassembled WGS sequence"/>
</dbReference>
<keyword evidence="5 8" id="KW-1133">Transmembrane helix</keyword>
<feature type="transmembrane region" description="Helical" evidence="8">
    <location>
        <begin position="597"/>
        <end position="614"/>
    </location>
</feature>
<keyword evidence="2" id="KW-0813">Transport</keyword>
<dbReference type="AlphaFoldDB" id="A0ABD1Y2W4"/>
<feature type="transmembrane region" description="Helical" evidence="8">
    <location>
        <begin position="182"/>
        <end position="206"/>
    </location>
</feature>
<dbReference type="PANTHER" id="PTHR30509:SF9">
    <property type="entry name" value="MULTIDRUG RESISTANCE PROTEIN MDTO"/>
    <property type="match status" value="1"/>
</dbReference>
<evidence type="ECO:0000256" key="3">
    <source>
        <dbReference type="ARBA" id="ARBA00022475"/>
    </source>
</evidence>
<evidence type="ECO:0000256" key="7">
    <source>
        <dbReference type="SAM" id="MobiDB-lite"/>
    </source>
</evidence>
<proteinExistence type="predicted"/>
<reference evidence="9 10" key="1">
    <citation type="submission" date="2024-09" db="EMBL/GenBank/DDBJ databases">
        <title>Chromosome-scale assembly of Riccia fluitans.</title>
        <authorList>
            <person name="Paukszto L."/>
            <person name="Sawicki J."/>
            <person name="Karawczyk K."/>
            <person name="Piernik-Szablinska J."/>
            <person name="Szczecinska M."/>
            <person name="Mazdziarz M."/>
        </authorList>
    </citation>
    <scope>NUCLEOTIDE SEQUENCE [LARGE SCALE GENOMIC DNA]</scope>
    <source>
        <strain evidence="9">Rf_01</strain>
        <tissue evidence="9">Aerial parts of the thallus</tissue>
    </source>
</reference>
<feature type="transmembrane region" description="Helical" evidence="8">
    <location>
        <begin position="104"/>
        <end position="125"/>
    </location>
</feature>
<evidence type="ECO:0000256" key="6">
    <source>
        <dbReference type="ARBA" id="ARBA00023136"/>
    </source>
</evidence>
<keyword evidence="3" id="KW-1003">Cell membrane</keyword>
<sequence>MESRRTPATNFDTESSGFEEQHSGIAGRYQDATTHLKARAKSVYGKRFLKRLGVACRSGWACLFAGVVLQFVDPAEEWLAIPYFSLVICLNLVESSFGAVLHNFIGVLIGLAQALSVGAICYLIFGTSLSLVATVVIIFFSSFYVSYPAGVLGQEMARKVALALVGIIFTSAHSGANNGSMFFLISLAGTTLFGAGCALAAAIIPIPGLAFWEIRTSAKAAVRGDAEVFKYSCEAFCAREVSKLSSVFLHAKYLFKTATMSLDDVNSKMCDVYWELQPLGLLPACKRLSEGLNILKLHMMGMSMALQSGLILKYTPAEMASNLKPVLSRLGDRGKAMLELTVKMRNSKLAVIDKEKLLDKAREDLKIFDECLNVARLESYYEKKEDETNHGTTSLGDLVVTGQPQNRATEKVIKRLFQSMVPTYFFLFNLRMYFTEIMKMLNPYSTGKVANEMYKIAEHGGRVPMISHELDQNGEPITKVVAAVAGSASKPQNKHSGVLTPAPTFRCKMCDNKKKDVSTQIKKDSRFSCLWKWIVANSCRLKWKQAVKAAKFSLAMSIGAIAGILYDKRFAFWAMVALGFIIQNHQGGVFRMANLRLQGTVIGSIYAYLMVIIIHNHPDYVLVALIPWVVLLSYLRFSKLFGPAGVIAGLTAAIVMLGSNGAPIQDLAVIRITENFIGVLALILVESLVFPDRAIILARKELVSSLVDLRDCVKEVVKAYTGNFCDEHRKSVAGRIKQLESALRAKIAEQVKLQSEAVNEPELWNNPFPAEPYAQLVQIQSRMLDLLHFMVLSFHAASEETLGSQIRKLVGPLQGSLDALEDEVWSSLHLLQGLLQCTRKKIDLMSTDSNSWHRDTARLHRAASRHSHDQGGCSNQELQEMVGTVHPLLVLECIQRDVDGTPLTLKKRIEEFESSYETVVGGFIAQKKKDPSAPFLNNSALLSFSALTFSLLSLLKETVELEKAVHQLLYFEQPSSVLEFWESVDQEMTSVPPSPGAQRRRPIPSGELPV</sequence>
<feature type="region of interest" description="Disordered" evidence="7">
    <location>
        <begin position="1"/>
        <end position="22"/>
    </location>
</feature>
<dbReference type="EMBL" id="JBHFFA010000007">
    <property type="protein sequence ID" value="KAL2614098.1"/>
    <property type="molecule type" value="Genomic_DNA"/>
</dbReference>
<name>A0ABD1Y2W4_9MARC</name>
<feature type="transmembrane region" description="Helical" evidence="8">
    <location>
        <begin position="572"/>
        <end position="590"/>
    </location>
</feature>
<evidence type="ECO:0000313" key="10">
    <source>
        <dbReference type="Proteomes" id="UP001605036"/>
    </source>
</evidence>
<comment type="caution">
    <text evidence="9">The sequence shown here is derived from an EMBL/GenBank/DDBJ whole genome shotgun (WGS) entry which is preliminary data.</text>
</comment>
<evidence type="ECO:0000256" key="2">
    <source>
        <dbReference type="ARBA" id="ARBA00022448"/>
    </source>
</evidence>
<feature type="transmembrane region" description="Helical" evidence="8">
    <location>
        <begin position="131"/>
        <end position="153"/>
    </location>
</feature>
<feature type="transmembrane region" description="Helical" evidence="8">
    <location>
        <begin position="54"/>
        <end position="72"/>
    </location>
</feature>
<evidence type="ECO:0000256" key="8">
    <source>
        <dbReference type="SAM" id="Phobius"/>
    </source>
</evidence>
<feature type="compositionally biased region" description="Polar residues" evidence="7">
    <location>
        <begin position="1"/>
        <end position="18"/>
    </location>
</feature>
<accession>A0ABD1Y2W4</accession>